<sequence length="379" mass="42763">MNSRFIIALLTLLLFPCWVHAADDKRATEKQLSALKSEIKGVEQRLKKDRQRQSRAAKELAETEQKISGIGKRIHELDQQLGGLNTDLESYQKKRQALEESLEKGRASIEQLIRQQYRLGHQPRLFMLLNQRDPEQLSRMMRYYDRFTQAQADEITEYQALLRDLQSTHQAIDSTQQSIVANRESLKAELAEQQALKAERAQQVSALQKSVKQGQSKLSQLQQDQKRLAKLLADIEKSLSLANLTQNNQAFKTLRGKLSWPLSGKIVRSFGSSYDNLTYDGLLISGSAGQSVKAVHHGRVVFSEWLRGYGLLVILDHGDGYMSLYGHNDALLKTTGDWVSQGEAISTVGQSGGYSEPGLYFAIRYKGKAINPRSWLASK</sequence>
<evidence type="ECO:0000313" key="6">
    <source>
        <dbReference type="Proteomes" id="UP001169862"/>
    </source>
</evidence>
<evidence type="ECO:0000313" key="4">
    <source>
        <dbReference type="EMBL" id="MDO6455303.1"/>
    </source>
</evidence>
<dbReference type="AlphaFoldDB" id="A0AAW7XR53"/>
<dbReference type="PANTHER" id="PTHR21666">
    <property type="entry name" value="PEPTIDASE-RELATED"/>
    <property type="match status" value="1"/>
</dbReference>
<dbReference type="Proteomes" id="UP001177341">
    <property type="component" value="Unassembled WGS sequence"/>
</dbReference>
<dbReference type="CDD" id="cd12797">
    <property type="entry name" value="M23_peptidase"/>
    <property type="match status" value="1"/>
</dbReference>
<evidence type="ECO:0000259" key="3">
    <source>
        <dbReference type="Pfam" id="PF01551"/>
    </source>
</evidence>
<protein>
    <submittedName>
        <fullName evidence="4">Peptidoglycan DD-metalloendopeptidase family protein</fullName>
    </submittedName>
</protein>
<dbReference type="FunFam" id="2.70.70.10:FF:000003">
    <property type="entry name" value="Murein hydrolase activator EnvC"/>
    <property type="match status" value="1"/>
</dbReference>
<keyword evidence="1" id="KW-0175">Coiled coil</keyword>
<evidence type="ECO:0000313" key="5">
    <source>
        <dbReference type="EMBL" id="MDP2524232.1"/>
    </source>
</evidence>
<dbReference type="SUPFAM" id="SSF51261">
    <property type="entry name" value="Duplicated hybrid motif"/>
    <property type="match status" value="1"/>
</dbReference>
<dbReference type="EMBL" id="JAUOPG010000015">
    <property type="protein sequence ID" value="MDO6455303.1"/>
    <property type="molecule type" value="Genomic_DNA"/>
</dbReference>
<evidence type="ECO:0000256" key="1">
    <source>
        <dbReference type="SAM" id="Coils"/>
    </source>
</evidence>
<dbReference type="Proteomes" id="UP001169862">
    <property type="component" value="Unassembled WGS sequence"/>
</dbReference>
<reference evidence="4" key="1">
    <citation type="submission" date="2023-07" db="EMBL/GenBank/DDBJ databases">
        <title>Genome content predicts the carbon catabolic preferences of heterotrophic bacteria.</title>
        <authorList>
            <person name="Gralka M."/>
        </authorList>
    </citation>
    <scope>NUCLEOTIDE SEQUENCE</scope>
    <source>
        <strain evidence="5">5G01</strain>
        <strain evidence="4">I2M16</strain>
    </source>
</reference>
<keyword evidence="2" id="KW-0732">Signal</keyword>
<accession>A0AAW7XR53</accession>
<evidence type="ECO:0000256" key="2">
    <source>
        <dbReference type="SAM" id="SignalP"/>
    </source>
</evidence>
<gene>
    <name evidence="4" type="ORF">Q4490_17205</name>
    <name evidence="5" type="ORF">Q8W30_16815</name>
</gene>
<evidence type="ECO:0000313" key="7">
    <source>
        <dbReference type="Proteomes" id="UP001177341"/>
    </source>
</evidence>
<keyword evidence="7" id="KW-1185">Reference proteome</keyword>
<feature type="chain" id="PRO_5043611378" evidence="2">
    <location>
        <begin position="22"/>
        <end position="379"/>
    </location>
</feature>
<dbReference type="Gene3D" id="6.10.250.3150">
    <property type="match status" value="1"/>
</dbReference>
<organism evidence="4 6">
    <name type="scientific">Neptunomonas phycophila</name>
    <dbReference type="NCBI Taxonomy" id="1572645"/>
    <lineage>
        <taxon>Bacteria</taxon>
        <taxon>Pseudomonadati</taxon>
        <taxon>Pseudomonadota</taxon>
        <taxon>Gammaproteobacteria</taxon>
        <taxon>Oceanospirillales</taxon>
        <taxon>Oceanospirillaceae</taxon>
        <taxon>Neptunomonas</taxon>
    </lineage>
</organism>
<dbReference type="RefSeq" id="WP_075174230.1">
    <property type="nucleotide sequence ID" value="NZ_CAXHZV010000017.1"/>
</dbReference>
<dbReference type="EMBL" id="JAUYVO010000016">
    <property type="protein sequence ID" value="MDP2524232.1"/>
    <property type="molecule type" value="Genomic_DNA"/>
</dbReference>
<dbReference type="PANTHER" id="PTHR21666:SF270">
    <property type="entry name" value="MUREIN HYDROLASE ACTIVATOR ENVC"/>
    <property type="match status" value="1"/>
</dbReference>
<dbReference type="InterPro" id="IPR050570">
    <property type="entry name" value="Cell_wall_metabolism_enzyme"/>
</dbReference>
<feature type="signal peptide" evidence="2">
    <location>
        <begin position="1"/>
        <end position="21"/>
    </location>
</feature>
<dbReference type="Pfam" id="PF01551">
    <property type="entry name" value="Peptidase_M23"/>
    <property type="match status" value="1"/>
</dbReference>
<proteinExistence type="predicted"/>
<comment type="caution">
    <text evidence="4">The sequence shown here is derived from an EMBL/GenBank/DDBJ whole genome shotgun (WGS) entry which is preliminary data.</text>
</comment>
<dbReference type="Gene3D" id="2.70.70.10">
    <property type="entry name" value="Glucose Permease (Domain IIA)"/>
    <property type="match status" value="1"/>
</dbReference>
<feature type="domain" description="M23ase beta-sheet core" evidence="3">
    <location>
        <begin position="280"/>
        <end position="372"/>
    </location>
</feature>
<name>A0AAW7XR53_9GAMM</name>
<feature type="coiled-coil region" evidence="1">
    <location>
        <begin position="25"/>
        <end position="115"/>
    </location>
</feature>
<dbReference type="InterPro" id="IPR016047">
    <property type="entry name" value="M23ase_b-sheet_dom"/>
</dbReference>
<dbReference type="GO" id="GO:0004222">
    <property type="term" value="F:metalloendopeptidase activity"/>
    <property type="evidence" value="ECO:0007669"/>
    <property type="project" value="TreeGrafter"/>
</dbReference>
<dbReference type="InterPro" id="IPR011055">
    <property type="entry name" value="Dup_hybrid_motif"/>
</dbReference>
<feature type="coiled-coil region" evidence="1">
    <location>
        <begin position="183"/>
        <end position="238"/>
    </location>
</feature>